<protein>
    <submittedName>
        <fullName evidence="1">Uncharacterized protein</fullName>
    </submittedName>
</protein>
<comment type="caution">
    <text evidence="1">The sequence shown here is derived from an EMBL/GenBank/DDBJ whole genome shotgun (WGS) entry which is preliminary data.</text>
</comment>
<evidence type="ECO:0000313" key="2">
    <source>
        <dbReference type="Proteomes" id="UP001301769"/>
    </source>
</evidence>
<reference evidence="1" key="1">
    <citation type="journal article" date="2023" name="Mol. Phylogenet. Evol.">
        <title>Genome-scale phylogeny and comparative genomics of the fungal order Sordariales.</title>
        <authorList>
            <person name="Hensen N."/>
            <person name="Bonometti L."/>
            <person name="Westerberg I."/>
            <person name="Brannstrom I.O."/>
            <person name="Guillou S."/>
            <person name="Cros-Aarteil S."/>
            <person name="Calhoun S."/>
            <person name="Haridas S."/>
            <person name="Kuo A."/>
            <person name="Mondo S."/>
            <person name="Pangilinan J."/>
            <person name="Riley R."/>
            <person name="LaButti K."/>
            <person name="Andreopoulos B."/>
            <person name="Lipzen A."/>
            <person name="Chen C."/>
            <person name="Yan M."/>
            <person name="Daum C."/>
            <person name="Ng V."/>
            <person name="Clum A."/>
            <person name="Steindorff A."/>
            <person name="Ohm R.A."/>
            <person name="Martin F."/>
            <person name="Silar P."/>
            <person name="Natvig D.O."/>
            <person name="Lalanne C."/>
            <person name="Gautier V."/>
            <person name="Ament-Velasquez S.L."/>
            <person name="Kruys A."/>
            <person name="Hutchinson M.I."/>
            <person name="Powell A.J."/>
            <person name="Barry K."/>
            <person name="Miller A.N."/>
            <person name="Grigoriev I.V."/>
            <person name="Debuchy R."/>
            <person name="Gladieux P."/>
            <person name="Hiltunen Thoren M."/>
            <person name="Johannesson H."/>
        </authorList>
    </citation>
    <scope>NUCLEOTIDE SEQUENCE</scope>
    <source>
        <strain evidence="1">PSN293</strain>
    </source>
</reference>
<reference evidence="1" key="2">
    <citation type="submission" date="2023-05" db="EMBL/GenBank/DDBJ databases">
        <authorList>
            <consortium name="Lawrence Berkeley National Laboratory"/>
            <person name="Steindorff A."/>
            <person name="Hensen N."/>
            <person name="Bonometti L."/>
            <person name="Westerberg I."/>
            <person name="Brannstrom I.O."/>
            <person name="Guillou S."/>
            <person name="Cros-Aarteil S."/>
            <person name="Calhoun S."/>
            <person name="Haridas S."/>
            <person name="Kuo A."/>
            <person name="Mondo S."/>
            <person name="Pangilinan J."/>
            <person name="Riley R."/>
            <person name="Labutti K."/>
            <person name="Andreopoulos B."/>
            <person name="Lipzen A."/>
            <person name="Chen C."/>
            <person name="Yanf M."/>
            <person name="Daum C."/>
            <person name="Ng V."/>
            <person name="Clum A."/>
            <person name="Ohm R."/>
            <person name="Martin F."/>
            <person name="Silar P."/>
            <person name="Natvig D."/>
            <person name="Lalanne C."/>
            <person name="Gautier V."/>
            <person name="Ament-Velasquez S.L."/>
            <person name="Kruys A."/>
            <person name="Hutchinson M.I."/>
            <person name="Powell A.J."/>
            <person name="Barry K."/>
            <person name="Miller A.N."/>
            <person name="Grigoriev I.V."/>
            <person name="Debuchy R."/>
            <person name="Gladieux P."/>
            <person name="Thoren M.H."/>
            <person name="Johannesson H."/>
        </authorList>
    </citation>
    <scope>NUCLEOTIDE SEQUENCE</scope>
    <source>
        <strain evidence="1">PSN293</strain>
    </source>
</reference>
<accession>A0AAN6YDQ6</accession>
<dbReference type="Proteomes" id="UP001301769">
    <property type="component" value="Unassembled WGS sequence"/>
</dbReference>
<keyword evidence="2" id="KW-1185">Reference proteome</keyword>
<dbReference type="EMBL" id="MU858065">
    <property type="protein sequence ID" value="KAK4216735.1"/>
    <property type="molecule type" value="Genomic_DNA"/>
</dbReference>
<name>A0AAN6YDQ6_9PEZI</name>
<evidence type="ECO:0000313" key="1">
    <source>
        <dbReference type="EMBL" id="KAK4216735.1"/>
    </source>
</evidence>
<proteinExistence type="predicted"/>
<sequence>MAFAEPDIVNGELRGGLGVVWRTPFARGHDLTQVDTAIPGLYGQKSACVKEMYSINHGELTAIDISLEEVERLIEQYGSGHSQFRATIFTDSAQALPRLRDGVNAVPAPGKDSFYIGHTLPVVRSCISRSYKLREKGCYIDLCWIPRRSTPGAKLADKLAGKWFEQPEVYWDHMYDADSRVKGAFRLRSEVGRALRAFFPGRFPWLDQLYPRSREMLRRAKEHPH</sequence>
<organism evidence="1 2">
    <name type="scientific">Rhypophila decipiens</name>
    <dbReference type="NCBI Taxonomy" id="261697"/>
    <lineage>
        <taxon>Eukaryota</taxon>
        <taxon>Fungi</taxon>
        <taxon>Dikarya</taxon>
        <taxon>Ascomycota</taxon>
        <taxon>Pezizomycotina</taxon>
        <taxon>Sordariomycetes</taxon>
        <taxon>Sordariomycetidae</taxon>
        <taxon>Sordariales</taxon>
        <taxon>Naviculisporaceae</taxon>
        <taxon>Rhypophila</taxon>
    </lineage>
</organism>
<gene>
    <name evidence="1" type="ORF">QBC37DRAFT_385058</name>
</gene>
<dbReference type="AlphaFoldDB" id="A0AAN6YDQ6"/>